<gene>
    <name evidence="1" type="ORF">RCL2_001079100</name>
</gene>
<organism evidence="1 2">
    <name type="scientific">Rhizophagus clarus</name>
    <dbReference type="NCBI Taxonomy" id="94130"/>
    <lineage>
        <taxon>Eukaryota</taxon>
        <taxon>Fungi</taxon>
        <taxon>Fungi incertae sedis</taxon>
        <taxon>Mucoromycota</taxon>
        <taxon>Glomeromycotina</taxon>
        <taxon>Glomeromycetes</taxon>
        <taxon>Glomerales</taxon>
        <taxon>Glomeraceae</taxon>
        <taxon>Rhizophagus</taxon>
    </lineage>
</organism>
<dbReference type="EMBL" id="BLAL01000071">
    <property type="protein sequence ID" value="GES83634.1"/>
    <property type="molecule type" value="Genomic_DNA"/>
</dbReference>
<proteinExistence type="predicted"/>
<dbReference type="Proteomes" id="UP000615446">
    <property type="component" value="Unassembled WGS sequence"/>
</dbReference>
<comment type="caution">
    <text evidence="1">The sequence shown here is derived from an EMBL/GenBank/DDBJ whole genome shotgun (WGS) entry which is preliminary data.</text>
</comment>
<evidence type="ECO:0000313" key="1">
    <source>
        <dbReference type="EMBL" id="GES83634.1"/>
    </source>
</evidence>
<protein>
    <submittedName>
        <fullName evidence="1">Uncharacterized protein</fullName>
    </submittedName>
</protein>
<accession>A0A8H3LAL1</accession>
<evidence type="ECO:0000313" key="2">
    <source>
        <dbReference type="Proteomes" id="UP000615446"/>
    </source>
</evidence>
<dbReference type="AlphaFoldDB" id="A0A8H3LAL1"/>
<name>A0A8H3LAL1_9GLOM</name>
<reference evidence="1" key="1">
    <citation type="submission" date="2019-10" db="EMBL/GenBank/DDBJ databases">
        <title>Conservation and host-specific expression of non-tandemly repeated heterogenous ribosome RNA gene in arbuscular mycorrhizal fungi.</title>
        <authorList>
            <person name="Maeda T."/>
            <person name="Kobayashi Y."/>
            <person name="Nakagawa T."/>
            <person name="Ezawa T."/>
            <person name="Yamaguchi K."/>
            <person name="Bino T."/>
            <person name="Nishimoto Y."/>
            <person name="Shigenobu S."/>
            <person name="Kawaguchi M."/>
        </authorList>
    </citation>
    <scope>NUCLEOTIDE SEQUENCE</scope>
    <source>
        <strain evidence="1">HR1</strain>
    </source>
</reference>
<sequence length="137" mass="16198">MLVIVNIYRHSSIESKEHLKYESKEQANGERYKTYNTTKLISFLRDQDLGLDKDDLKIIRKEKVNGRRDFSSQQNFQDYGMKGGLAKRLANFAKECKKIRLRSFSSYKIQKDLSEVLEEYGILSRDITRIPQFIPRK</sequence>